<dbReference type="EMBL" id="AP014924">
    <property type="protein sequence ID" value="BAS26656.1"/>
    <property type="molecule type" value="Genomic_DNA"/>
</dbReference>
<gene>
    <name evidence="2" type="ORF">LIP_0799</name>
</gene>
<proteinExistence type="predicted"/>
<keyword evidence="1" id="KW-0472">Membrane</keyword>
<dbReference type="AlphaFoldDB" id="A0A0K2SHS6"/>
<name>A0A0K2SHS6_LIMPI</name>
<dbReference type="Proteomes" id="UP000065807">
    <property type="component" value="Chromosome"/>
</dbReference>
<sequence>MISAALFTLGVAVYAYWEGAPLWRNGYQREAVAGWALWFVGLVLGNLLILLDPPPDLAPFLDRIFDPVGRLLTGG</sequence>
<dbReference type="STRING" id="1555112.LIP_0799"/>
<reference evidence="3" key="2">
    <citation type="journal article" date="2016" name="Int. J. Syst. Evol. Microbiol.">
        <title>Complete genome sequence and cell structure of Limnochorda pilosa, a Gram-negative spore-former within the phylum Firmicutes.</title>
        <authorList>
            <person name="Watanabe M."/>
            <person name="Kojima H."/>
            <person name="Fukui M."/>
        </authorList>
    </citation>
    <scope>NUCLEOTIDE SEQUENCE [LARGE SCALE GENOMIC DNA]</scope>
    <source>
        <strain evidence="3">HC45</strain>
    </source>
</reference>
<evidence type="ECO:0000313" key="3">
    <source>
        <dbReference type="Proteomes" id="UP000065807"/>
    </source>
</evidence>
<organism evidence="2 3">
    <name type="scientific">Limnochorda pilosa</name>
    <dbReference type="NCBI Taxonomy" id="1555112"/>
    <lineage>
        <taxon>Bacteria</taxon>
        <taxon>Bacillati</taxon>
        <taxon>Bacillota</taxon>
        <taxon>Limnochordia</taxon>
        <taxon>Limnochordales</taxon>
        <taxon>Limnochordaceae</taxon>
        <taxon>Limnochorda</taxon>
    </lineage>
</organism>
<accession>A0A0K2SHS6</accession>
<dbReference type="KEGG" id="lpil:LIP_0799"/>
<evidence type="ECO:0000256" key="1">
    <source>
        <dbReference type="SAM" id="Phobius"/>
    </source>
</evidence>
<keyword evidence="1" id="KW-1133">Transmembrane helix</keyword>
<evidence type="ECO:0008006" key="4">
    <source>
        <dbReference type="Google" id="ProtNLM"/>
    </source>
</evidence>
<evidence type="ECO:0000313" key="2">
    <source>
        <dbReference type="EMBL" id="BAS26656.1"/>
    </source>
</evidence>
<keyword evidence="1" id="KW-0812">Transmembrane</keyword>
<reference evidence="3" key="1">
    <citation type="submission" date="2015-07" db="EMBL/GenBank/DDBJ databases">
        <title>Complete genome sequence and phylogenetic analysis of Limnochorda pilosa.</title>
        <authorList>
            <person name="Watanabe M."/>
            <person name="Kojima H."/>
            <person name="Fukui M."/>
        </authorList>
    </citation>
    <scope>NUCLEOTIDE SEQUENCE [LARGE SCALE GENOMIC DNA]</scope>
    <source>
        <strain evidence="3">HC45</strain>
    </source>
</reference>
<protein>
    <recommendedName>
        <fullName evidence="4">Tripartite tricarboxylate transporter TctB family protein</fullName>
    </recommendedName>
</protein>
<keyword evidence="3" id="KW-1185">Reference proteome</keyword>
<dbReference type="RefSeq" id="WP_068134535.1">
    <property type="nucleotide sequence ID" value="NZ_AP014924.1"/>
</dbReference>
<feature type="transmembrane region" description="Helical" evidence="1">
    <location>
        <begin position="31"/>
        <end position="51"/>
    </location>
</feature>